<dbReference type="AlphaFoldDB" id="A0A5B7DRD7"/>
<comment type="caution">
    <text evidence="1">The sequence shown here is derived from an EMBL/GenBank/DDBJ whole genome shotgun (WGS) entry which is preliminary data.</text>
</comment>
<name>A0A5B7DRD7_PORTR</name>
<keyword evidence="2" id="KW-1185">Reference proteome</keyword>
<sequence>MWRRSDGGSDRTAVYKQRWAVPAPAPSCRGRRVVLITSRPLSRQGVLFILLGRLNYPFTSSLSRGAKRGNKRSRYCRETQHATPDSPRVAEFIPGAATPLISRCGSDDRWFLPLVMWRRKDVPGGRRITSAPQAATPGPIPIKCERLHDAATDPTQLWFVE</sequence>
<gene>
    <name evidence="1" type="ORF">E2C01_016688</name>
</gene>
<organism evidence="1 2">
    <name type="scientific">Portunus trituberculatus</name>
    <name type="common">Swimming crab</name>
    <name type="synonym">Neptunus trituberculatus</name>
    <dbReference type="NCBI Taxonomy" id="210409"/>
    <lineage>
        <taxon>Eukaryota</taxon>
        <taxon>Metazoa</taxon>
        <taxon>Ecdysozoa</taxon>
        <taxon>Arthropoda</taxon>
        <taxon>Crustacea</taxon>
        <taxon>Multicrustacea</taxon>
        <taxon>Malacostraca</taxon>
        <taxon>Eumalacostraca</taxon>
        <taxon>Eucarida</taxon>
        <taxon>Decapoda</taxon>
        <taxon>Pleocyemata</taxon>
        <taxon>Brachyura</taxon>
        <taxon>Eubrachyura</taxon>
        <taxon>Portunoidea</taxon>
        <taxon>Portunidae</taxon>
        <taxon>Portuninae</taxon>
        <taxon>Portunus</taxon>
    </lineage>
</organism>
<dbReference type="Proteomes" id="UP000324222">
    <property type="component" value="Unassembled WGS sequence"/>
</dbReference>
<evidence type="ECO:0000313" key="2">
    <source>
        <dbReference type="Proteomes" id="UP000324222"/>
    </source>
</evidence>
<dbReference type="EMBL" id="VSRR010001233">
    <property type="protein sequence ID" value="MPC23629.1"/>
    <property type="molecule type" value="Genomic_DNA"/>
</dbReference>
<reference evidence="1 2" key="1">
    <citation type="submission" date="2019-05" db="EMBL/GenBank/DDBJ databases">
        <title>Another draft genome of Portunus trituberculatus and its Hox gene families provides insights of decapod evolution.</title>
        <authorList>
            <person name="Jeong J.-H."/>
            <person name="Song I."/>
            <person name="Kim S."/>
            <person name="Choi T."/>
            <person name="Kim D."/>
            <person name="Ryu S."/>
            <person name="Kim W."/>
        </authorList>
    </citation>
    <scope>NUCLEOTIDE SEQUENCE [LARGE SCALE GENOMIC DNA]</scope>
    <source>
        <tissue evidence="1">Muscle</tissue>
    </source>
</reference>
<protein>
    <submittedName>
        <fullName evidence="1">Uncharacterized protein</fullName>
    </submittedName>
</protein>
<proteinExistence type="predicted"/>
<accession>A0A5B7DRD7</accession>
<evidence type="ECO:0000313" key="1">
    <source>
        <dbReference type="EMBL" id="MPC23629.1"/>
    </source>
</evidence>